<evidence type="ECO:0000256" key="13">
    <source>
        <dbReference type="ARBA" id="ARBA00048001"/>
    </source>
</evidence>
<evidence type="ECO:0000256" key="4">
    <source>
        <dbReference type="ARBA" id="ARBA00022679"/>
    </source>
</evidence>
<protein>
    <submittedName>
        <fullName evidence="20">Acetyl-CoA acyltransferase 1</fullName>
    </submittedName>
</protein>
<dbReference type="PANTHER" id="PTHR43853:SF8">
    <property type="entry name" value="3-KETOACYL-COA THIOLASE, PEROXISOMAL"/>
    <property type="match status" value="1"/>
</dbReference>
<keyword evidence="8" id="KW-0576">Peroxisome</keyword>
<keyword evidence="6" id="KW-0809">Transit peptide</keyword>
<keyword evidence="4 17" id="KW-0808">Transferase</keyword>
<dbReference type="InterPro" id="IPR020616">
    <property type="entry name" value="Thiolase_N"/>
</dbReference>
<dbReference type="InterPro" id="IPR002155">
    <property type="entry name" value="Thiolase"/>
</dbReference>
<dbReference type="Bgee" id="ENSORLG00000006901">
    <property type="expression patterns" value="Expressed in intestine and 14 other cell types or tissues"/>
</dbReference>
<keyword evidence="5" id="KW-0276">Fatty acid metabolism</keyword>
<dbReference type="InterPro" id="IPR020615">
    <property type="entry name" value="Thiolase_acyl_enz_int_AS"/>
</dbReference>
<comment type="catalytic activity">
    <reaction evidence="15">
        <text>3-oxohexadecanedioyl-CoA + CoA = tetradecanedioyl-CoA + acetyl-CoA</text>
        <dbReference type="Rhea" id="RHEA:40343"/>
        <dbReference type="ChEBI" id="CHEBI:57287"/>
        <dbReference type="ChEBI" id="CHEBI:57288"/>
        <dbReference type="ChEBI" id="CHEBI:77081"/>
        <dbReference type="ChEBI" id="CHEBI:77084"/>
    </reaction>
    <physiologicalReaction direction="left-to-right" evidence="15">
        <dbReference type="Rhea" id="RHEA:40344"/>
    </physiologicalReaction>
</comment>
<dbReference type="SUPFAM" id="SSF53901">
    <property type="entry name" value="Thiolase-like"/>
    <property type="match status" value="2"/>
</dbReference>
<proteinExistence type="inferred from homology"/>
<dbReference type="GO" id="GO:0003988">
    <property type="term" value="F:acetyl-CoA C-acyltransferase activity"/>
    <property type="evidence" value="ECO:0000318"/>
    <property type="project" value="GO_Central"/>
</dbReference>
<evidence type="ECO:0000256" key="7">
    <source>
        <dbReference type="ARBA" id="ARBA00023098"/>
    </source>
</evidence>
<dbReference type="Proteomes" id="UP000001038">
    <property type="component" value="Chromosome 1"/>
</dbReference>
<dbReference type="InterPro" id="IPR020617">
    <property type="entry name" value="Thiolase_C"/>
</dbReference>
<comment type="catalytic activity">
    <reaction evidence="12">
        <text>tetradecanoyl-CoA + acetyl-CoA = 3-oxohexadecanoyl-CoA + CoA</text>
        <dbReference type="Rhea" id="RHEA:18161"/>
        <dbReference type="ChEBI" id="CHEBI:57287"/>
        <dbReference type="ChEBI" id="CHEBI:57288"/>
        <dbReference type="ChEBI" id="CHEBI:57349"/>
        <dbReference type="ChEBI" id="CHEBI:57385"/>
        <dbReference type="EC" id="2.3.1.155"/>
    </reaction>
    <physiologicalReaction direction="right-to-left" evidence="12">
        <dbReference type="Rhea" id="RHEA:18163"/>
    </physiologicalReaction>
</comment>
<dbReference type="PIRSF" id="PIRSF000429">
    <property type="entry name" value="Ac-CoA_Ac_transf"/>
    <property type="match status" value="1"/>
</dbReference>
<keyword evidence="21" id="KW-1185">Reference proteome</keyword>
<evidence type="ECO:0000256" key="16">
    <source>
        <dbReference type="PIRSR" id="PIRSR000429-1"/>
    </source>
</evidence>
<reference evidence="20 21" key="1">
    <citation type="journal article" date="2007" name="Nature">
        <title>The medaka draft genome and insights into vertebrate genome evolution.</title>
        <authorList>
            <person name="Kasahara M."/>
            <person name="Naruse K."/>
            <person name="Sasaki S."/>
            <person name="Nakatani Y."/>
            <person name="Qu W."/>
            <person name="Ahsan B."/>
            <person name="Yamada T."/>
            <person name="Nagayasu Y."/>
            <person name="Doi K."/>
            <person name="Kasai Y."/>
            <person name="Jindo T."/>
            <person name="Kobayashi D."/>
            <person name="Shimada A."/>
            <person name="Toyoda A."/>
            <person name="Kuroki Y."/>
            <person name="Fujiyama A."/>
            <person name="Sasaki T."/>
            <person name="Shimizu A."/>
            <person name="Asakawa S."/>
            <person name="Shimizu N."/>
            <person name="Hashimoto S."/>
            <person name="Yang J."/>
            <person name="Lee Y."/>
            <person name="Matsushima K."/>
            <person name="Sugano S."/>
            <person name="Sakaizumi M."/>
            <person name="Narita T."/>
            <person name="Ohishi K."/>
            <person name="Haga S."/>
            <person name="Ohta F."/>
            <person name="Nomoto H."/>
            <person name="Nogata K."/>
            <person name="Morishita T."/>
            <person name="Endo T."/>
            <person name="Shin-I T."/>
            <person name="Takeda H."/>
            <person name="Morishita S."/>
            <person name="Kohara Y."/>
        </authorList>
    </citation>
    <scope>NUCLEOTIDE SEQUENCE [LARGE SCALE GENOMIC DNA]</scope>
    <source>
        <strain evidence="20 21">Hd-rR</strain>
    </source>
</reference>
<sequence>MLRLKVISGHLSPGSPHTGPDLRATRCGAAAGGPGEDVVVVHGRRTAIGRAKKGGFKDTTPDELLSAVMTAVLTDVGLSPHQLGDVCVGNVLQPGAGALMARVAHFLSGFPETVPVFTVNRQCSSGLQAVLNIAGAIRSRTIDLGLACGVESMSLQSMSNPGDLSARLSQNPKARDCIVPMGITSENVAERFGVCRQKQDAFALGSQQKAARAQSLGLFEREITPVSTRVVDSDGRERQLTVSRDEGVRAETTLEGLSKLRPAFKPDGTTTAGNSSQVSDGAAAVLVGRRSAVEALGLPVLGVLRGSAVVGVPPDVMGIGPAYAIPAALKQAGLTVDDIDVFEINEAFASQAVYCVEKLGIPMEKVNPCGGAIALGHPLGCTGARQVVTLLNELRRRGRRAYGVVSMCIGTGMGAAAVFEYPGL</sequence>
<dbReference type="GO" id="GO:0006635">
    <property type="term" value="P:fatty acid beta-oxidation"/>
    <property type="evidence" value="ECO:0000318"/>
    <property type="project" value="GO_Central"/>
</dbReference>
<dbReference type="RefSeq" id="XP_023809594.1">
    <property type="nucleotide sequence ID" value="XM_023953826.1"/>
</dbReference>
<comment type="catalytic activity">
    <reaction evidence="10">
        <text>3-oxo-(6Z,9Z,12Z,15Z,18Z,21Z)-tetracosahexaenoyl-CoA + CoA = (4Z,7Z,10Z,13Z,16Z,19Z)-docosahexaenoyl-CoA + acetyl-CoA</text>
        <dbReference type="Rhea" id="RHEA:39131"/>
        <dbReference type="ChEBI" id="CHEBI:57287"/>
        <dbReference type="ChEBI" id="CHEBI:57288"/>
        <dbReference type="ChEBI" id="CHEBI:74298"/>
        <dbReference type="ChEBI" id="CHEBI:74304"/>
    </reaction>
    <physiologicalReaction direction="left-to-right" evidence="10">
        <dbReference type="Rhea" id="RHEA:39132"/>
    </physiologicalReaction>
</comment>
<evidence type="ECO:0000256" key="17">
    <source>
        <dbReference type="RuleBase" id="RU003557"/>
    </source>
</evidence>
<evidence type="ECO:0000256" key="2">
    <source>
        <dbReference type="ARBA" id="ARBA00004846"/>
    </source>
</evidence>
<comment type="pathway">
    <text evidence="2">Lipid metabolism; peroxisomal fatty acid beta-oxidation.</text>
</comment>
<dbReference type="GO" id="GO:0005777">
    <property type="term" value="C:peroxisome"/>
    <property type="evidence" value="ECO:0000318"/>
    <property type="project" value="GO_Central"/>
</dbReference>
<evidence type="ECO:0000259" key="19">
    <source>
        <dbReference type="Pfam" id="PF02803"/>
    </source>
</evidence>
<dbReference type="InterPro" id="IPR016039">
    <property type="entry name" value="Thiolase-like"/>
</dbReference>
<evidence type="ECO:0000259" key="18">
    <source>
        <dbReference type="Pfam" id="PF00108"/>
    </source>
</evidence>
<dbReference type="InterPro" id="IPR050215">
    <property type="entry name" value="Thiolase-like_sf_Thiolase"/>
</dbReference>
<dbReference type="KEGG" id="ola:101173322"/>
<dbReference type="OrthoDB" id="5404651at2759"/>
<comment type="similarity">
    <text evidence="3 17">Belongs to the thiolase-like superfamily. Thiolase family.</text>
</comment>
<keyword evidence="7" id="KW-0443">Lipid metabolism</keyword>
<comment type="catalytic activity">
    <reaction evidence="13">
        <text>hexanoyl-CoA + acetyl-CoA = 3-oxooctanoyl-CoA + CoA</text>
        <dbReference type="Rhea" id="RHEA:31203"/>
        <dbReference type="ChEBI" id="CHEBI:57287"/>
        <dbReference type="ChEBI" id="CHEBI:57288"/>
        <dbReference type="ChEBI" id="CHEBI:62619"/>
        <dbReference type="ChEBI" id="CHEBI:62620"/>
    </reaction>
    <physiologicalReaction direction="right-to-left" evidence="13">
        <dbReference type="Rhea" id="RHEA:31205"/>
    </physiologicalReaction>
</comment>
<comment type="subcellular location">
    <subcellularLocation>
        <location evidence="1">Peroxisome</location>
    </subcellularLocation>
</comment>
<dbReference type="Gene3D" id="3.40.47.10">
    <property type="match status" value="1"/>
</dbReference>
<dbReference type="GO" id="GO:0010124">
    <property type="term" value="P:phenylacetate catabolic process"/>
    <property type="evidence" value="ECO:0000318"/>
    <property type="project" value="GO_Central"/>
</dbReference>
<feature type="domain" description="Thiolase C-terminal" evidence="19">
    <location>
        <begin position="300"/>
        <end position="420"/>
    </location>
</feature>
<evidence type="ECO:0000256" key="12">
    <source>
        <dbReference type="ARBA" id="ARBA00047485"/>
    </source>
</evidence>
<evidence type="ECO:0000256" key="14">
    <source>
        <dbReference type="ARBA" id="ARBA00049178"/>
    </source>
</evidence>
<dbReference type="GO" id="GO:0050633">
    <property type="term" value="F:acetyl-CoA C-myristoyltransferase activity"/>
    <property type="evidence" value="ECO:0007669"/>
    <property type="project" value="UniProtKB-EC"/>
</dbReference>
<dbReference type="FunFam" id="3.40.47.10:FF:000035">
    <property type="entry name" value="3-ketoacyl-CoA thiolase A, peroxisomal"/>
    <property type="match status" value="1"/>
</dbReference>
<name>A0A3B3IBS4_ORYLA</name>
<dbReference type="PROSITE" id="PS00737">
    <property type="entry name" value="THIOLASE_2"/>
    <property type="match status" value="1"/>
</dbReference>
<reference evidence="20" key="2">
    <citation type="submission" date="2025-08" db="UniProtKB">
        <authorList>
            <consortium name="Ensembl"/>
        </authorList>
    </citation>
    <scope>IDENTIFICATION</scope>
    <source>
        <strain evidence="20">Hd-rR</strain>
    </source>
</reference>
<dbReference type="NCBIfam" id="TIGR01930">
    <property type="entry name" value="AcCoA-C-Actrans"/>
    <property type="match status" value="1"/>
</dbReference>
<dbReference type="InterPro" id="IPR020610">
    <property type="entry name" value="Thiolase_AS"/>
</dbReference>
<gene>
    <name evidence="20" type="primary">ACAA1</name>
    <name evidence="20" type="synonym">acaa1</name>
</gene>
<organism evidence="20 21">
    <name type="scientific">Oryzias latipes</name>
    <name type="common">Japanese rice fish</name>
    <name type="synonym">Japanese killifish</name>
    <dbReference type="NCBI Taxonomy" id="8090"/>
    <lineage>
        <taxon>Eukaryota</taxon>
        <taxon>Metazoa</taxon>
        <taxon>Chordata</taxon>
        <taxon>Craniata</taxon>
        <taxon>Vertebrata</taxon>
        <taxon>Euteleostomi</taxon>
        <taxon>Actinopterygii</taxon>
        <taxon>Neopterygii</taxon>
        <taxon>Teleostei</taxon>
        <taxon>Neoteleostei</taxon>
        <taxon>Acanthomorphata</taxon>
        <taxon>Ovalentaria</taxon>
        <taxon>Atherinomorphae</taxon>
        <taxon>Beloniformes</taxon>
        <taxon>Adrianichthyidae</taxon>
        <taxon>Oryziinae</taxon>
        <taxon>Oryzias</taxon>
    </lineage>
</organism>
<evidence type="ECO:0000256" key="5">
    <source>
        <dbReference type="ARBA" id="ARBA00022832"/>
    </source>
</evidence>
<evidence type="ECO:0000256" key="10">
    <source>
        <dbReference type="ARBA" id="ARBA00036770"/>
    </source>
</evidence>
<dbReference type="InParanoid" id="A0A3B3IBS4"/>
<dbReference type="GeneTree" id="ENSGT01030000234626"/>
<dbReference type="PANTHER" id="PTHR43853">
    <property type="entry name" value="3-KETOACYL-COA THIOLASE, PEROXISOMAL"/>
    <property type="match status" value="1"/>
</dbReference>
<reference evidence="20" key="3">
    <citation type="submission" date="2025-09" db="UniProtKB">
        <authorList>
            <consortium name="Ensembl"/>
        </authorList>
    </citation>
    <scope>IDENTIFICATION</scope>
    <source>
        <strain evidence="20">Hd-rR</strain>
    </source>
</reference>
<feature type="active site" description="Acyl-thioester intermediate" evidence="16">
    <location>
        <position position="123"/>
    </location>
</feature>
<keyword evidence="9 17" id="KW-0012">Acyltransferase</keyword>
<feature type="active site" description="Proton acceptor" evidence="16">
    <location>
        <position position="377"/>
    </location>
</feature>
<comment type="catalytic activity">
    <reaction evidence="11">
        <text>2 acetyl-CoA = acetoacetyl-CoA + CoA</text>
        <dbReference type="Rhea" id="RHEA:21036"/>
        <dbReference type="ChEBI" id="CHEBI:57286"/>
        <dbReference type="ChEBI" id="CHEBI:57287"/>
        <dbReference type="ChEBI" id="CHEBI:57288"/>
        <dbReference type="EC" id="2.3.1.9"/>
    </reaction>
    <physiologicalReaction direction="right-to-left" evidence="11">
        <dbReference type="Rhea" id="RHEA:21038"/>
    </physiologicalReaction>
</comment>
<dbReference type="Pfam" id="PF00108">
    <property type="entry name" value="Thiolase_N"/>
    <property type="match status" value="1"/>
</dbReference>
<evidence type="ECO:0000256" key="1">
    <source>
        <dbReference type="ARBA" id="ARBA00004275"/>
    </source>
</evidence>
<evidence type="ECO:0000313" key="21">
    <source>
        <dbReference type="Proteomes" id="UP000001038"/>
    </source>
</evidence>
<evidence type="ECO:0000256" key="3">
    <source>
        <dbReference type="ARBA" id="ARBA00010982"/>
    </source>
</evidence>
<dbReference type="GO" id="GO:0003985">
    <property type="term" value="F:acetyl-CoA C-acetyltransferase activity"/>
    <property type="evidence" value="ECO:0007669"/>
    <property type="project" value="UniProtKB-EC"/>
</dbReference>
<dbReference type="GeneID" id="101173322"/>
<evidence type="ECO:0000256" key="8">
    <source>
        <dbReference type="ARBA" id="ARBA00023140"/>
    </source>
</evidence>
<feature type="domain" description="Thiolase N-terminal" evidence="18">
    <location>
        <begin position="38"/>
        <end position="290"/>
    </location>
</feature>
<comment type="catalytic activity">
    <reaction evidence="14">
        <text>an acyl-CoA + acetyl-CoA = a 3-oxoacyl-CoA + CoA</text>
        <dbReference type="Rhea" id="RHEA:21564"/>
        <dbReference type="ChEBI" id="CHEBI:57287"/>
        <dbReference type="ChEBI" id="CHEBI:57288"/>
        <dbReference type="ChEBI" id="CHEBI:58342"/>
        <dbReference type="ChEBI" id="CHEBI:90726"/>
        <dbReference type="EC" id="2.3.1.16"/>
    </reaction>
    <physiologicalReaction direction="right-to-left" evidence="14">
        <dbReference type="Rhea" id="RHEA:21566"/>
    </physiologicalReaction>
</comment>
<dbReference type="PROSITE" id="PS00099">
    <property type="entry name" value="THIOLASE_3"/>
    <property type="match status" value="1"/>
</dbReference>
<evidence type="ECO:0000256" key="11">
    <source>
        <dbReference type="ARBA" id="ARBA00037000"/>
    </source>
</evidence>
<dbReference type="STRING" id="8090.ENSORLP00000041206"/>
<evidence type="ECO:0000256" key="9">
    <source>
        <dbReference type="ARBA" id="ARBA00023315"/>
    </source>
</evidence>
<dbReference type="PROSITE" id="PS00098">
    <property type="entry name" value="THIOLASE_1"/>
    <property type="match status" value="1"/>
</dbReference>
<dbReference type="CTD" id="30"/>
<evidence type="ECO:0000256" key="15">
    <source>
        <dbReference type="ARBA" id="ARBA00049306"/>
    </source>
</evidence>
<feature type="active site" description="Proton acceptor" evidence="16">
    <location>
        <position position="408"/>
    </location>
</feature>
<evidence type="ECO:0000256" key="6">
    <source>
        <dbReference type="ARBA" id="ARBA00022946"/>
    </source>
</evidence>
<dbReference type="Ensembl" id="ENSORLT00000038289.1">
    <property type="protein sequence ID" value="ENSORLP00000041206.1"/>
    <property type="gene ID" value="ENSORLG00000006901.2"/>
</dbReference>
<evidence type="ECO:0000313" key="20">
    <source>
        <dbReference type="Ensembl" id="ENSORLP00000041206.1"/>
    </source>
</evidence>
<dbReference type="AlphaFoldDB" id="A0A3B3IBS4"/>
<accession>A0A3B3IBS4</accession>
<dbReference type="InterPro" id="IPR020613">
    <property type="entry name" value="Thiolase_CS"/>
</dbReference>
<dbReference type="FunCoup" id="A0A3B3IBS4">
    <property type="interactions" value="1017"/>
</dbReference>
<dbReference type="Pfam" id="PF02803">
    <property type="entry name" value="Thiolase_C"/>
    <property type="match status" value="1"/>
</dbReference>
<dbReference type="CDD" id="cd00751">
    <property type="entry name" value="thiolase"/>
    <property type="match status" value="1"/>
</dbReference>